<evidence type="ECO:0008006" key="3">
    <source>
        <dbReference type="Google" id="ProtNLM"/>
    </source>
</evidence>
<gene>
    <name evidence="1" type="ORF">SBF1_3810004</name>
</gene>
<reference evidence="2" key="1">
    <citation type="submission" date="2018-02" db="EMBL/GenBank/DDBJ databases">
        <authorList>
            <person name="Hausmann B."/>
        </authorList>
    </citation>
    <scope>NUCLEOTIDE SEQUENCE [LARGE SCALE GENOMIC DNA]</scope>
    <source>
        <strain evidence="2">Peat soil MAG SbF1</strain>
    </source>
</reference>
<accession>A0A2U3L667</accession>
<name>A0A2U3L667_9FIRM</name>
<organism evidence="1 2">
    <name type="scientific">Candidatus Desulfosporosinus infrequens</name>
    <dbReference type="NCBI Taxonomy" id="2043169"/>
    <lineage>
        <taxon>Bacteria</taxon>
        <taxon>Bacillati</taxon>
        <taxon>Bacillota</taxon>
        <taxon>Clostridia</taxon>
        <taxon>Eubacteriales</taxon>
        <taxon>Desulfitobacteriaceae</taxon>
        <taxon>Desulfosporosinus</taxon>
    </lineage>
</organism>
<dbReference type="AlphaFoldDB" id="A0A2U3L667"/>
<dbReference type="Proteomes" id="UP000238916">
    <property type="component" value="Unassembled WGS sequence"/>
</dbReference>
<proteinExistence type="predicted"/>
<evidence type="ECO:0000313" key="2">
    <source>
        <dbReference type="Proteomes" id="UP000238916"/>
    </source>
</evidence>
<dbReference type="EMBL" id="OMOF01000314">
    <property type="protein sequence ID" value="SPF47249.1"/>
    <property type="molecule type" value="Genomic_DNA"/>
</dbReference>
<protein>
    <recommendedName>
        <fullName evidence="3">XkdX family protein</fullName>
    </recommendedName>
</protein>
<sequence>MNEFITNMWVLKKFTQVQIQTCVTKGYITQDQANMILATPQA</sequence>
<evidence type="ECO:0000313" key="1">
    <source>
        <dbReference type="EMBL" id="SPF47249.1"/>
    </source>
</evidence>